<dbReference type="SUPFAM" id="SSF48179">
    <property type="entry name" value="6-phosphogluconate dehydrogenase C-terminal domain-like"/>
    <property type="match status" value="1"/>
</dbReference>
<reference evidence="6 7" key="1">
    <citation type="submission" date="2016-10" db="EMBL/GenBank/DDBJ databases">
        <authorList>
            <person name="de Groot N.N."/>
        </authorList>
    </citation>
    <scope>NUCLEOTIDE SEQUENCE [LARGE SCALE GENOMIC DNA]</scope>
    <source>
        <strain evidence="6 7">CGMCC 1.7056</strain>
    </source>
</reference>
<dbReference type="Pfam" id="PF02737">
    <property type="entry name" value="3HCDH_N"/>
    <property type="match status" value="1"/>
</dbReference>
<dbReference type="InterPro" id="IPR036291">
    <property type="entry name" value="NAD(P)-bd_dom_sf"/>
</dbReference>
<evidence type="ECO:0000256" key="1">
    <source>
        <dbReference type="ARBA" id="ARBA00005086"/>
    </source>
</evidence>
<comment type="pathway">
    <text evidence="1">Lipid metabolism; butanoate metabolism.</text>
</comment>
<keyword evidence="7" id="KW-1185">Reference proteome</keyword>
<organism evidence="6 7">
    <name type="scientific">Nocardioides terrae</name>
    <dbReference type="NCBI Taxonomy" id="574651"/>
    <lineage>
        <taxon>Bacteria</taxon>
        <taxon>Bacillati</taxon>
        <taxon>Actinomycetota</taxon>
        <taxon>Actinomycetes</taxon>
        <taxon>Propionibacteriales</taxon>
        <taxon>Nocardioidaceae</taxon>
        <taxon>Nocardioides</taxon>
    </lineage>
</organism>
<keyword evidence="3" id="KW-0560">Oxidoreductase</keyword>
<dbReference type="InterPro" id="IPR008927">
    <property type="entry name" value="6-PGluconate_DH-like_C_sf"/>
</dbReference>
<dbReference type="InterPro" id="IPR006108">
    <property type="entry name" value="3HC_DH_C"/>
</dbReference>
<dbReference type="STRING" id="574651.SAMN04487968_109178"/>
<dbReference type="Pfam" id="PF00725">
    <property type="entry name" value="3HCDH"/>
    <property type="match status" value="1"/>
</dbReference>
<dbReference type="Proteomes" id="UP000198832">
    <property type="component" value="Unassembled WGS sequence"/>
</dbReference>
<feature type="domain" description="3-hydroxyacyl-CoA dehydrogenase NAD binding" evidence="5">
    <location>
        <begin position="7"/>
        <end position="177"/>
    </location>
</feature>
<evidence type="ECO:0000313" key="7">
    <source>
        <dbReference type="Proteomes" id="UP000198832"/>
    </source>
</evidence>
<evidence type="ECO:0000313" key="6">
    <source>
        <dbReference type="EMBL" id="SFC68756.1"/>
    </source>
</evidence>
<feature type="domain" description="3-hydroxyacyl-CoA dehydrogenase C-terminal" evidence="4">
    <location>
        <begin position="182"/>
        <end position="251"/>
    </location>
</feature>
<dbReference type="GO" id="GO:0016616">
    <property type="term" value="F:oxidoreductase activity, acting on the CH-OH group of donors, NAD or NADP as acceptor"/>
    <property type="evidence" value="ECO:0007669"/>
    <property type="project" value="InterPro"/>
</dbReference>
<dbReference type="EMBL" id="FOLB01000009">
    <property type="protein sequence ID" value="SFC68756.1"/>
    <property type="molecule type" value="Genomic_DNA"/>
</dbReference>
<sequence length="319" mass="33647">MRTEITTVAVVGAGSIGGSWAALALAKGLTVHAADPDPAAENRLRAAVADHLVELDTEPAALERLTVHGDAATAAAQADLVLEAGPERVDVKRDLFATLDAATPSDVVIASSSSGFGPSAFQDACGNPERVVVAHPFNPPHLVPLVEVVGGRATSEEAIEATMAAMVLLGRRPVRVRAELPGHVVNRLQSALWREAYDLVRRGAITVADLDQAVASGPGLRWALLGPIATQHLSGGPGGMAHVLEHLGPPMVDWWNDLGSPELTPDLNEQLVSGVTAEMGGRERDVLARRDRALRELLALKQRVGLTDLRELAEEGDQR</sequence>
<evidence type="ECO:0000259" key="4">
    <source>
        <dbReference type="Pfam" id="PF00725"/>
    </source>
</evidence>
<dbReference type="SUPFAM" id="SSF51735">
    <property type="entry name" value="NAD(P)-binding Rossmann-fold domains"/>
    <property type="match status" value="1"/>
</dbReference>
<dbReference type="GO" id="GO:0006631">
    <property type="term" value="P:fatty acid metabolic process"/>
    <property type="evidence" value="ECO:0007669"/>
    <property type="project" value="InterPro"/>
</dbReference>
<dbReference type="InterPro" id="IPR013328">
    <property type="entry name" value="6PGD_dom2"/>
</dbReference>
<proteinExistence type="inferred from homology"/>
<accession>A0A1I1L6U6</accession>
<dbReference type="AlphaFoldDB" id="A0A1I1L6U6"/>
<dbReference type="Gene3D" id="1.10.1040.10">
    <property type="entry name" value="N-(1-d-carboxylethyl)-l-norvaline Dehydrogenase, domain 2"/>
    <property type="match status" value="1"/>
</dbReference>
<evidence type="ECO:0000256" key="3">
    <source>
        <dbReference type="ARBA" id="ARBA00023002"/>
    </source>
</evidence>
<gene>
    <name evidence="6" type="ORF">SAMN04487968_109178</name>
</gene>
<comment type="similarity">
    <text evidence="2">Belongs to the 3-hydroxyacyl-CoA dehydrogenase family.</text>
</comment>
<evidence type="ECO:0000259" key="5">
    <source>
        <dbReference type="Pfam" id="PF02737"/>
    </source>
</evidence>
<dbReference type="Gene3D" id="3.40.50.720">
    <property type="entry name" value="NAD(P)-binding Rossmann-like Domain"/>
    <property type="match status" value="1"/>
</dbReference>
<name>A0A1I1L6U6_9ACTN</name>
<dbReference type="PANTHER" id="PTHR48075">
    <property type="entry name" value="3-HYDROXYACYL-COA DEHYDROGENASE FAMILY PROTEIN"/>
    <property type="match status" value="1"/>
</dbReference>
<dbReference type="RefSeq" id="WP_091124654.1">
    <property type="nucleotide sequence ID" value="NZ_FOLB01000009.1"/>
</dbReference>
<evidence type="ECO:0000256" key="2">
    <source>
        <dbReference type="ARBA" id="ARBA00009463"/>
    </source>
</evidence>
<dbReference type="OrthoDB" id="9771883at2"/>
<protein>
    <submittedName>
        <fullName evidence="6">3-hydroxyacyl-CoA dehydrogenase</fullName>
    </submittedName>
</protein>
<dbReference type="InterPro" id="IPR006176">
    <property type="entry name" value="3-OHacyl-CoA_DH_NAD-bd"/>
</dbReference>
<dbReference type="PANTHER" id="PTHR48075:SF5">
    <property type="entry name" value="3-HYDROXYBUTYRYL-COA DEHYDROGENASE"/>
    <property type="match status" value="1"/>
</dbReference>
<dbReference type="GO" id="GO:0070403">
    <property type="term" value="F:NAD+ binding"/>
    <property type="evidence" value="ECO:0007669"/>
    <property type="project" value="InterPro"/>
</dbReference>